<dbReference type="PANTHER" id="PTHR43479">
    <property type="entry name" value="ACREF/ENVCD OPERON REPRESSOR-RELATED"/>
    <property type="match status" value="1"/>
</dbReference>
<dbReference type="EMBL" id="JAAIRY010000015">
    <property type="protein sequence ID" value="NSI65592.1"/>
    <property type="molecule type" value="Genomic_DNA"/>
</dbReference>
<dbReference type="Pfam" id="PF14278">
    <property type="entry name" value="TetR_C_8"/>
    <property type="match status" value="1"/>
</dbReference>
<dbReference type="PROSITE" id="PS50977">
    <property type="entry name" value="HTH_TETR_2"/>
    <property type="match status" value="1"/>
</dbReference>
<evidence type="ECO:0000313" key="4">
    <source>
        <dbReference type="EMBL" id="MDE1204107.1"/>
    </source>
</evidence>
<dbReference type="SUPFAM" id="SSF46689">
    <property type="entry name" value="Homeodomain-like"/>
    <property type="match status" value="1"/>
</dbReference>
<evidence type="ECO:0000256" key="2">
    <source>
        <dbReference type="PROSITE-ProRule" id="PRU00335"/>
    </source>
</evidence>
<organism evidence="8 11">
    <name type="scientific">Mediterraneibacter gnavus</name>
    <name type="common">Ruminococcus gnavus</name>
    <dbReference type="NCBI Taxonomy" id="33038"/>
    <lineage>
        <taxon>Bacteria</taxon>
        <taxon>Bacillati</taxon>
        <taxon>Bacillota</taxon>
        <taxon>Clostridia</taxon>
        <taxon>Lachnospirales</taxon>
        <taxon>Lachnospiraceae</taxon>
        <taxon>Mediterraneibacter</taxon>
    </lineage>
</organism>
<dbReference type="Proteomes" id="UP001296581">
    <property type="component" value="Unassembled WGS sequence"/>
</dbReference>
<proteinExistence type="predicted"/>
<dbReference type="Pfam" id="PF00440">
    <property type="entry name" value="TetR_N"/>
    <property type="match status" value="1"/>
</dbReference>
<dbReference type="EMBL" id="QSIR01000003">
    <property type="protein sequence ID" value="RHD08458.1"/>
    <property type="molecule type" value="Genomic_DNA"/>
</dbReference>
<evidence type="ECO:0000313" key="10">
    <source>
        <dbReference type="Proteomes" id="UP000284472"/>
    </source>
</evidence>
<feature type="DNA-binding region" description="H-T-H motif" evidence="2">
    <location>
        <begin position="38"/>
        <end position="57"/>
    </location>
</feature>
<evidence type="ECO:0000256" key="1">
    <source>
        <dbReference type="ARBA" id="ARBA00023125"/>
    </source>
</evidence>
<gene>
    <name evidence="8" type="ORF">DW270_02205</name>
    <name evidence="7" type="ORF">DW812_03815</name>
    <name evidence="6" type="ORF">DWX36_16040</name>
    <name evidence="5" type="ORF">G4981_09960</name>
    <name evidence="4" type="ORF">O4N78_11085</name>
</gene>
<reference evidence="4" key="4">
    <citation type="submission" date="2022-12" db="EMBL/GenBank/DDBJ databases">
        <title>Genome of R. gnavus strain RSHDN_120.</title>
        <authorList>
            <person name="Abdugheni R."/>
        </authorList>
    </citation>
    <scope>NUCLEOTIDE SEQUENCE</scope>
    <source>
        <strain evidence="4">RSHDN_120</strain>
    </source>
</reference>
<keyword evidence="1 2" id="KW-0238">DNA-binding</keyword>
<dbReference type="InterPro" id="IPR050624">
    <property type="entry name" value="HTH-type_Tx_Regulator"/>
</dbReference>
<dbReference type="PANTHER" id="PTHR43479:SF7">
    <property type="entry name" value="TETR-FAMILY TRANSCRIPTIONAL REGULATOR"/>
    <property type="match status" value="1"/>
</dbReference>
<evidence type="ECO:0000313" key="7">
    <source>
        <dbReference type="EMBL" id="RHD08458.1"/>
    </source>
</evidence>
<evidence type="ECO:0000313" key="8">
    <source>
        <dbReference type="EMBL" id="RHG21830.1"/>
    </source>
</evidence>
<protein>
    <submittedName>
        <fullName evidence="8">TetR family transcriptional regulator</fullName>
    </submittedName>
    <submittedName>
        <fullName evidence="4">TetR/AcrR family transcriptional regulator C-terminal domain-containing protein</fullName>
    </submittedName>
</protein>
<dbReference type="Proteomes" id="UP000283834">
    <property type="component" value="Unassembled WGS sequence"/>
</dbReference>
<evidence type="ECO:0000259" key="3">
    <source>
        <dbReference type="PROSITE" id="PS50977"/>
    </source>
</evidence>
<dbReference type="GO" id="GO:0003677">
    <property type="term" value="F:DNA binding"/>
    <property type="evidence" value="ECO:0007669"/>
    <property type="project" value="UniProtKB-UniRule"/>
</dbReference>
<reference evidence="5" key="2">
    <citation type="journal article" date="2020" name="Cell Host Microbe">
        <title>Functional and Genomic Variation between Human-Derived Isolates of Lachnospiraceae Reveals Inter- and Intra-Species Diversity.</title>
        <authorList>
            <person name="Sorbara M.T."/>
            <person name="Littmann E.R."/>
            <person name="Fontana E."/>
            <person name="Moody T.U."/>
            <person name="Kohout C.E."/>
            <person name="Gjonbalaj M."/>
            <person name="Eaton V."/>
            <person name="Seok R."/>
            <person name="Leiner I.M."/>
            <person name="Pamer E.G."/>
        </authorList>
    </citation>
    <scope>NUCLEOTIDE SEQUENCE</scope>
    <source>
        <strain evidence="5">MSK.11.9</strain>
    </source>
</reference>
<comment type="caution">
    <text evidence="8">The sequence shown here is derived from an EMBL/GenBank/DDBJ whole genome shotgun (WGS) entry which is preliminary data.</text>
</comment>
<reference evidence="5" key="3">
    <citation type="submission" date="2020-02" db="EMBL/GenBank/DDBJ databases">
        <authorList>
            <person name="Littmann E."/>
            <person name="Sorbara M."/>
        </authorList>
    </citation>
    <scope>NUCLEOTIDE SEQUENCE</scope>
    <source>
        <strain evidence="5">MSK.11.9</strain>
    </source>
</reference>
<feature type="domain" description="HTH tetR-type" evidence="3">
    <location>
        <begin position="15"/>
        <end position="75"/>
    </location>
</feature>
<dbReference type="EMBL" id="QRWQ01000027">
    <property type="protein sequence ID" value="RGT35887.1"/>
    <property type="molecule type" value="Genomic_DNA"/>
</dbReference>
<dbReference type="RefSeq" id="WP_064787034.1">
    <property type="nucleotide sequence ID" value="NZ_JAAIRY010000015.1"/>
</dbReference>
<reference evidence="9 10" key="1">
    <citation type="submission" date="2018-08" db="EMBL/GenBank/DDBJ databases">
        <title>A genome reference for cultivated species of the human gut microbiota.</title>
        <authorList>
            <person name="Zou Y."/>
            <person name="Xue W."/>
            <person name="Luo G."/>
        </authorList>
    </citation>
    <scope>NUCLEOTIDE SEQUENCE [LARGE SCALE GENOMIC DNA]</scope>
    <source>
        <strain evidence="6 9">AF19-16AC</strain>
        <strain evidence="8 11">AM22-7AC</strain>
        <strain evidence="7 10">AM32-6</strain>
    </source>
</reference>
<evidence type="ECO:0000313" key="11">
    <source>
        <dbReference type="Proteomes" id="UP000285697"/>
    </source>
</evidence>
<evidence type="ECO:0000313" key="5">
    <source>
        <dbReference type="EMBL" id="NSI65592.1"/>
    </source>
</evidence>
<dbReference type="InterPro" id="IPR001647">
    <property type="entry name" value="HTH_TetR"/>
</dbReference>
<sequence length="195" mass="23431">MEKLQNTKEPSRDPERMKYRLSEAMKECMKYAPVEKITVKEIVEVCGTTRQTFYRNFQDKYDLINWYFDKILLKSFEYMGKSETIYEGLVNKFYYIQQENLFFRTAFKNDDQNCLRDHDFHLILQFYTDQIEQKTGEKISEHLRFLLEMYCQGSIYMTVQRVLGKLKGTPEEIARSLVDAMPLKLMEVFKVLNLL</sequence>
<dbReference type="InterPro" id="IPR009057">
    <property type="entry name" value="Homeodomain-like_sf"/>
</dbReference>
<dbReference type="EMBL" id="QRIA01000002">
    <property type="protein sequence ID" value="RHG21830.1"/>
    <property type="molecule type" value="Genomic_DNA"/>
</dbReference>
<dbReference type="EMBL" id="JAPZEG010000012">
    <property type="protein sequence ID" value="MDE1204107.1"/>
    <property type="molecule type" value="Genomic_DNA"/>
</dbReference>
<dbReference type="Proteomes" id="UP001149331">
    <property type="component" value="Unassembled WGS sequence"/>
</dbReference>
<dbReference type="AlphaFoldDB" id="A0A2N5NVZ7"/>
<dbReference type="Proteomes" id="UP000285697">
    <property type="component" value="Unassembled WGS sequence"/>
</dbReference>
<accession>A0A2N5NVZ7</accession>
<dbReference type="Gene3D" id="1.10.357.10">
    <property type="entry name" value="Tetracycline Repressor, domain 2"/>
    <property type="match status" value="1"/>
</dbReference>
<evidence type="ECO:0000313" key="6">
    <source>
        <dbReference type="EMBL" id="RGT35887.1"/>
    </source>
</evidence>
<dbReference type="Proteomes" id="UP000284472">
    <property type="component" value="Unassembled WGS sequence"/>
</dbReference>
<dbReference type="InterPro" id="IPR039532">
    <property type="entry name" value="TetR_C_Firmicutes"/>
</dbReference>
<name>A0A2N5NVZ7_MEDGN</name>
<evidence type="ECO:0000313" key="9">
    <source>
        <dbReference type="Proteomes" id="UP000283834"/>
    </source>
</evidence>